<keyword evidence="1" id="KW-0732">Signal</keyword>
<protein>
    <submittedName>
        <fullName evidence="2">Uncharacterized protein</fullName>
    </submittedName>
</protein>
<dbReference type="Proteomes" id="UP000441754">
    <property type="component" value="Unassembled WGS sequence"/>
</dbReference>
<proteinExistence type="predicted"/>
<dbReference type="OrthoDB" id="5134860at2"/>
<gene>
    <name evidence="2" type="ORF">GJJ30_22340</name>
</gene>
<sequence>MKTLVKLPLVALLLTFVAFAPSFATNRPTPAAKNAAYQTSLYTDAQGKLRVAVDKETGGAVEVRLVNPEGKEFFVQEIGKRQKTARLALDISELPDGAYRVVFTNGVDTQVNNVTLATQKPNFATRLIAVK</sequence>
<organism evidence="2 3">
    <name type="scientific">Larkinella terrae</name>
    <dbReference type="NCBI Taxonomy" id="2025311"/>
    <lineage>
        <taxon>Bacteria</taxon>
        <taxon>Pseudomonadati</taxon>
        <taxon>Bacteroidota</taxon>
        <taxon>Cytophagia</taxon>
        <taxon>Cytophagales</taxon>
        <taxon>Spirosomataceae</taxon>
        <taxon>Larkinella</taxon>
    </lineage>
</organism>
<name>A0A7K0EQE6_9BACT</name>
<evidence type="ECO:0000313" key="3">
    <source>
        <dbReference type="Proteomes" id="UP000441754"/>
    </source>
</evidence>
<comment type="caution">
    <text evidence="2">The sequence shown here is derived from an EMBL/GenBank/DDBJ whole genome shotgun (WGS) entry which is preliminary data.</text>
</comment>
<feature type="signal peptide" evidence="1">
    <location>
        <begin position="1"/>
        <end position="20"/>
    </location>
</feature>
<accession>A0A7K0EQE6</accession>
<keyword evidence="3" id="KW-1185">Reference proteome</keyword>
<dbReference type="EMBL" id="WJXZ01000014">
    <property type="protein sequence ID" value="MRS64053.1"/>
    <property type="molecule type" value="Genomic_DNA"/>
</dbReference>
<dbReference type="RefSeq" id="WP_154177423.1">
    <property type="nucleotide sequence ID" value="NZ_WJXZ01000014.1"/>
</dbReference>
<dbReference type="AlphaFoldDB" id="A0A7K0EQE6"/>
<reference evidence="2 3" key="1">
    <citation type="journal article" date="2018" name="Antonie Van Leeuwenhoek">
        <title>Larkinella terrae sp. nov., isolated from soil on Jeju Island, South Korea.</title>
        <authorList>
            <person name="Ten L.N."/>
            <person name="Jeon J."/>
            <person name="Park S.J."/>
            <person name="Park S."/>
            <person name="Lee S.Y."/>
            <person name="Kim M.K."/>
            <person name="Jung H.Y."/>
        </authorList>
    </citation>
    <scope>NUCLEOTIDE SEQUENCE [LARGE SCALE GENOMIC DNA]</scope>
    <source>
        <strain evidence="2 3">KCTC 52001</strain>
    </source>
</reference>
<feature type="chain" id="PRO_5029875671" evidence="1">
    <location>
        <begin position="21"/>
        <end position="131"/>
    </location>
</feature>
<evidence type="ECO:0000256" key="1">
    <source>
        <dbReference type="SAM" id="SignalP"/>
    </source>
</evidence>
<evidence type="ECO:0000313" key="2">
    <source>
        <dbReference type="EMBL" id="MRS64053.1"/>
    </source>
</evidence>